<proteinExistence type="predicted"/>
<evidence type="ECO:0000313" key="2">
    <source>
        <dbReference type="EMBL" id="KAI7736016.1"/>
    </source>
</evidence>
<dbReference type="PANTHER" id="PTHR45979:SF33">
    <property type="entry name" value="POLYNUCLEOTIDE ADENYLYLTRANSFERASE"/>
    <property type="match status" value="1"/>
</dbReference>
<reference evidence="2" key="1">
    <citation type="submission" date="2022-06" db="EMBL/GenBank/DDBJ databases">
        <title>Uncovering the hologenomic basis of an extraordinary plant invasion.</title>
        <authorList>
            <person name="Bieker V.C."/>
            <person name="Martin M.D."/>
            <person name="Gilbert T."/>
            <person name="Hodgins K."/>
            <person name="Battlay P."/>
            <person name="Petersen B."/>
            <person name="Wilson J."/>
        </authorList>
    </citation>
    <scope>NUCLEOTIDE SEQUENCE</scope>
    <source>
        <strain evidence="2">AA19_3_7</strain>
        <tissue evidence="2">Leaf</tissue>
    </source>
</reference>
<feature type="domain" description="PAP/OAS1 substrate-binding-related" evidence="1">
    <location>
        <begin position="108"/>
        <end position="174"/>
    </location>
</feature>
<name>A0AAD5GD43_AMBAR</name>
<evidence type="ECO:0000313" key="3">
    <source>
        <dbReference type="Proteomes" id="UP001206925"/>
    </source>
</evidence>
<feature type="non-terminal residue" evidence="2">
    <location>
        <position position="232"/>
    </location>
</feature>
<gene>
    <name evidence="2" type="ORF">M8C21_003668</name>
</gene>
<dbReference type="InterPro" id="IPR058921">
    <property type="entry name" value="PAP/OAS1-rel"/>
</dbReference>
<dbReference type="EMBL" id="JAMZMK010009394">
    <property type="protein sequence ID" value="KAI7736016.1"/>
    <property type="molecule type" value="Genomic_DNA"/>
</dbReference>
<dbReference type="InterPro" id="IPR058920">
    <property type="entry name" value="PAP-OAS1-bd-rel"/>
</dbReference>
<organism evidence="2 3">
    <name type="scientific">Ambrosia artemisiifolia</name>
    <name type="common">Common ragweed</name>
    <dbReference type="NCBI Taxonomy" id="4212"/>
    <lineage>
        <taxon>Eukaryota</taxon>
        <taxon>Viridiplantae</taxon>
        <taxon>Streptophyta</taxon>
        <taxon>Embryophyta</taxon>
        <taxon>Tracheophyta</taxon>
        <taxon>Spermatophyta</taxon>
        <taxon>Magnoliopsida</taxon>
        <taxon>eudicotyledons</taxon>
        <taxon>Gunneridae</taxon>
        <taxon>Pentapetalae</taxon>
        <taxon>asterids</taxon>
        <taxon>campanulids</taxon>
        <taxon>Asterales</taxon>
        <taxon>Asteraceae</taxon>
        <taxon>Asteroideae</taxon>
        <taxon>Heliantheae alliance</taxon>
        <taxon>Heliantheae</taxon>
        <taxon>Ambrosia</taxon>
    </lineage>
</organism>
<comment type="caution">
    <text evidence="2">The sequence shown here is derived from an EMBL/GenBank/DDBJ whole genome shotgun (WGS) entry which is preliminary data.</text>
</comment>
<protein>
    <recommendedName>
        <fullName evidence="1">PAP/OAS1 substrate-binding-related domain-containing protein</fullName>
    </recommendedName>
</protein>
<keyword evidence="3" id="KW-1185">Reference proteome</keyword>
<dbReference type="Proteomes" id="UP001206925">
    <property type="component" value="Unassembled WGS sequence"/>
</dbReference>
<dbReference type="AlphaFoldDB" id="A0AAD5GD43"/>
<dbReference type="PANTHER" id="PTHR45979">
    <property type="entry name" value="PAP/OAS1 SUBSTRATE-BINDING DOMAIN SUPERFAMILY"/>
    <property type="match status" value="1"/>
</dbReference>
<sequence>MAFSSSVLAKIPLPCLEMVKLETGLEPLRGIRVRFGLSENAKSWVFMISRATSAEGLTRARSELVKVSDDSFPFQWQCIVSPKRIGDGSSCGGAFMETKFSVNGTGDGSAENIENPGANVLLGAEFMKNCMDMFIVPSKGTETDPRTFNLKNLNISDPLKENNNIGQSVHKGFTFPSDLANEARWRTTLAECSRLRKMKLQTGGRTLTMDLLCGLNVEIPHGTGRFLSTLCP</sequence>
<evidence type="ECO:0000259" key="1">
    <source>
        <dbReference type="Pfam" id="PF26180"/>
    </source>
</evidence>
<accession>A0AAD5GD43</accession>
<dbReference type="Pfam" id="PF26180">
    <property type="entry name" value="PAP-OAS1"/>
    <property type="match status" value="1"/>
</dbReference>